<feature type="domain" description="TmcB/TmcC TPR repeats" evidence="2">
    <location>
        <begin position="61"/>
        <end position="131"/>
    </location>
</feature>
<protein>
    <recommendedName>
        <fullName evidence="2">TmcB/TmcC TPR repeats domain-containing protein</fullName>
    </recommendedName>
</protein>
<reference evidence="3 4" key="1">
    <citation type="submission" date="2019-03" db="EMBL/GenBank/DDBJ databases">
        <title>Single cell metagenomics reveals metabolic interactions within the superorganism composed of flagellate Streblomastix strix and complex community of Bacteroidetes bacteria on its surface.</title>
        <authorList>
            <person name="Treitli S.C."/>
            <person name="Kolisko M."/>
            <person name="Husnik F."/>
            <person name="Keeling P."/>
            <person name="Hampl V."/>
        </authorList>
    </citation>
    <scope>NUCLEOTIDE SEQUENCE [LARGE SCALE GENOMIC DNA]</scope>
    <source>
        <strain evidence="3">ST1C</strain>
    </source>
</reference>
<accession>A0A5J4VWX0</accession>
<feature type="region of interest" description="Disordered" evidence="1">
    <location>
        <begin position="171"/>
        <end position="192"/>
    </location>
</feature>
<evidence type="ECO:0000313" key="4">
    <source>
        <dbReference type="Proteomes" id="UP000324800"/>
    </source>
</evidence>
<dbReference type="Pfam" id="PF25474">
    <property type="entry name" value="TPR_TmcB"/>
    <property type="match status" value="1"/>
</dbReference>
<dbReference type="Proteomes" id="UP000324800">
    <property type="component" value="Unassembled WGS sequence"/>
</dbReference>
<evidence type="ECO:0000259" key="2">
    <source>
        <dbReference type="Pfam" id="PF25474"/>
    </source>
</evidence>
<comment type="caution">
    <text evidence="3">The sequence shown here is derived from an EMBL/GenBank/DDBJ whole genome shotgun (WGS) entry which is preliminary data.</text>
</comment>
<name>A0A5J4VWX0_9EUKA</name>
<evidence type="ECO:0000256" key="1">
    <source>
        <dbReference type="SAM" id="MobiDB-lite"/>
    </source>
</evidence>
<dbReference type="EMBL" id="SNRW01004634">
    <property type="protein sequence ID" value="KAA6386823.1"/>
    <property type="molecule type" value="Genomic_DNA"/>
</dbReference>
<evidence type="ECO:0000313" key="3">
    <source>
        <dbReference type="EMBL" id="KAA6386823.1"/>
    </source>
</evidence>
<proteinExistence type="predicted"/>
<dbReference type="InterPro" id="IPR057352">
    <property type="entry name" value="TPR_TmcB/C"/>
</dbReference>
<sequence length="231" mass="26656">MGEALRTVKQNIPNFIERWLVYALRQSQRGGSGASGAMGVAFRLIFDKWTKAFEYSKAYLTQHLDLERIMYLLDKAIFWERESREIFEEQLKQHPGSIQLMRAYGALLRDIYREDDTALQLFNEATSIQEDLALHDNQIYQQGIQQQQYQSEQFDRQSIISKVQQSMTQYSTGAKSGSSSVSASLKKKQKQKKKRNVQGVHIISAQNAQDLIPWFLQIVIGCMAIIINNRD</sequence>
<organism evidence="3 4">
    <name type="scientific">Streblomastix strix</name>
    <dbReference type="NCBI Taxonomy" id="222440"/>
    <lineage>
        <taxon>Eukaryota</taxon>
        <taxon>Metamonada</taxon>
        <taxon>Preaxostyla</taxon>
        <taxon>Oxymonadida</taxon>
        <taxon>Streblomastigidae</taxon>
        <taxon>Streblomastix</taxon>
    </lineage>
</organism>
<dbReference type="AlphaFoldDB" id="A0A5J4VWX0"/>
<feature type="compositionally biased region" description="Low complexity" evidence="1">
    <location>
        <begin position="171"/>
        <end position="184"/>
    </location>
</feature>
<gene>
    <name evidence="3" type="ORF">EZS28_017646</name>
</gene>